<organism evidence="2 3">
    <name type="scientific">Hwangdonia lutea</name>
    <dbReference type="NCBI Taxonomy" id="3075823"/>
    <lineage>
        <taxon>Bacteria</taxon>
        <taxon>Pseudomonadati</taxon>
        <taxon>Bacteroidota</taxon>
        <taxon>Flavobacteriia</taxon>
        <taxon>Flavobacteriales</taxon>
        <taxon>Flavobacteriaceae</taxon>
        <taxon>Hwangdonia</taxon>
    </lineage>
</organism>
<keyword evidence="3" id="KW-1185">Reference proteome</keyword>
<evidence type="ECO:0000313" key="2">
    <source>
        <dbReference type="EMBL" id="WOD42914.1"/>
    </source>
</evidence>
<reference evidence="3" key="1">
    <citation type="submission" date="2024-06" db="EMBL/GenBank/DDBJ databases">
        <title>Hwangdonia haimaensis gen. nov., sp. nov., a member of the family Flavobacteriaceae isolated from the haima cold seep.</title>
        <authorList>
            <person name="Li J."/>
        </authorList>
    </citation>
    <scope>NUCLEOTIDE SEQUENCE [LARGE SCALE GENOMIC DNA]</scope>
    <source>
        <strain evidence="3">SCSIO 19198</strain>
    </source>
</reference>
<dbReference type="KEGG" id="hws:RNZ46_13040"/>
<dbReference type="AlphaFoldDB" id="A0AA97EK35"/>
<dbReference type="Proteomes" id="UP001302486">
    <property type="component" value="Chromosome"/>
</dbReference>
<dbReference type="EMBL" id="CP136521">
    <property type="protein sequence ID" value="WOD42914.1"/>
    <property type="molecule type" value="Genomic_DNA"/>
</dbReference>
<protein>
    <recommendedName>
        <fullName evidence="4">Nuclear transport factor 2 family protein</fullName>
    </recommendedName>
</protein>
<name>A0AA97EK35_9FLAO</name>
<proteinExistence type="predicted"/>
<feature type="chain" id="PRO_5041707778" description="Nuclear transport factor 2 family protein" evidence="1">
    <location>
        <begin position="19"/>
        <end position="164"/>
    </location>
</feature>
<evidence type="ECO:0000313" key="3">
    <source>
        <dbReference type="Proteomes" id="UP001302486"/>
    </source>
</evidence>
<evidence type="ECO:0008006" key="4">
    <source>
        <dbReference type="Google" id="ProtNLM"/>
    </source>
</evidence>
<evidence type="ECO:0000256" key="1">
    <source>
        <dbReference type="SAM" id="SignalP"/>
    </source>
</evidence>
<dbReference type="RefSeq" id="WP_316982605.1">
    <property type="nucleotide sequence ID" value="NZ_CP136521.1"/>
</dbReference>
<keyword evidence="1" id="KW-0732">Signal</keyword>
<accession>A0AA97EK35</accession>
<sequence>MKKIFIITFMIFSASIVAQEYSSKKVEKLIDKLYDYSTESFTFNDEINYMVVDNWTQNIVYKNKKYVDNKIHKVFLKIIRKSKIEDLILMSTSDFPNIRVYAFWALIRNDEKELANNVLKGEKGKEKGKVWFDSFGDLILDYTTTDLMKELVRLEGYRKKKTKI</sequence>
<feature type="signal peptide" evidence="1">
    <location>
        <begin position="1"/>
        <end position="18"/>
    </location>
</feature>
<gene>
    <name evidence="2" type="ORF">RNZ46_13040</name>
</gene>